<proteinExistence type="predicted"/>
<dbReference type="Gene3D" id="3.20.20.70">
    <property type="entry name" value="Aldolase class I"/>
    <property type="match status" value="1"/>
</dbReference>
<dbReference type="Pfam" id="PF08666">
    <property type="entry name" value="SAF"/>
    <property type="match status" value="1"/>
</dbReference>
<evidence type="ECO:0000313" key="3">
    <source>
        <dbReference type="Proteomes" id="UP001501285"/>
    </source>
</evidence>
<keyword evidence="3" id="KW-1185">Reference proteome</keyword>
<dbReference type="InterPro" id="IPR036732">
    <property type="entry name" value="AFP_Neu5c_C_sf"/>
</dbReference>
<dbReference type="InterPro" id="IPR013132">
    <property type="entry name" value="PseI/NeuA/B-like_N"/>
</dbReference>
<dbReference type="SUPFAM" id="SSF51269">
    <property type="entry name" value="AFP III-like domain"/>
    <property type="match status" value="1"/>
</dbReference>
<evidence type="ECO:0000259" key="1">
    <source>
        <dbReference type="PROSITE" id="PS50844"/>
    </source>
</evidence>
<dbReference type="Gene3D" id="3.90.1210.10">
    <property type="entry name" value="Antifreeze-like/N-acetylneuraminic acid synthase C-terminal domain"/>
    <property type="match status" value="1"/>
</dbReference>
<dbReference type="InterPro" id="IPR051690">
    <property type="entry name" value="PseI-like"/>
</dbReference>
<dbReference type="PROSITE" id="PS50844">
    <property type="entry name" value="AFP_LIKE"/>
    <property type="match status" value="1"/>
</dbReference>
<dbReference type="InterPro" id="IPR013974">
    <property type="entry name" value="SAF"/>
</dbReference>
<feature type="domain" description="AFP-like" evidence="1">
    <location>
        <begin position="304"/>
        <end position="359"/>
    </location>
</feature>
<name>A0ABP5FG88_9MICO</name>
<dbReference type="RefSeq" id="WP_343989504.1">
    <property type="nucleotide sequence ID" value="NZ_BAAANB010000003.1"/>
</dbReference>
<accession>A0ABP5FG88</accession>
<comment type="caution">
    <text evidence="2">The sequence shown here is derived from an EMBL/GenBank/DDBJ whole genome shotgun (WGS) entry which is preliminary data.</text>
</comment>
<organism evidence="2 3">
    <name type="scientific">Terrabacter terrae</name>
    <dbReference type="NCBI Taxonomy" id="318434"/>
    <lineage>
        <taxon>Bacteria</taxon>
        <taxon>Bacillati</taxon>
        <taxon>Actinomycetota</taxon>
        <taxon>Actinomycetes</taxon>
        <taxon>Micrococcales</taxon>
        <taxon>Intrasporangiaceae</taxon>
        <taxon>Terrabacter</taxon>
    </lineage>
</organism>
<sequence length="359" mass="38613">MTSTPVETPATTSLTIGGIPVGPEAPPFIIAEMSGNHDGSLEKALEIVRMAAKAGAHAIKLQTYTADTITIDVDKPEFRLSEGHQLWGSRRLYELYEEAHTPWEWHKPIFDLARELGILAFSSPFDPTAVEFLEGLEVPAYKIASSEIVDLPLIRLAAQTGKPLIISTGMASVGEIAAAVEAAHSTGNRQVMLLSCTVSYPADPASSNLRGIPVMREAFGVPVGLSDHTMGIGAAVASVAFGSVLVEKHVTMSREEGGVDSAFSLEPDELAALVRETKVAWQALGEPRIGAREAEREGLRFRRSLFVVEDVKAGDPVTAANVRSIRPANGLSPDTFSLLESKRFTRDVERGTPMSWDLV</sequence>
<gene>
    <name evidence="2" type="primary">pseI</name>
    <name evidence="2" type="ORF">GCM10009740_14710</name>
</gene>
<dbReference type="EMBL" id="BAAANB010000003">
    <property type="protein sequence ID" value="GAA2026011.1"/>
    <property type="molecule type" value="Genomic_DNA"/>
</dbReference>
<dbReference type="InterPro" id="IPR057736">
    <property type="entry name" value="SAF_PseI/NeuA/NeuB"/>
</dbReference>
<dbReference type="PANTHER" id="PTHR42966">
    <property type="entry name" value="N-ACETYLNEURAMINATE SYNTHASE"/>
    <property type="match status" value="1"/>
</dbReference>
<dbReference type="NCBIfam" id="TIGR03586">
    <property type="entry name" value="PseI"/>
    <property type="match status" value="1"/>
</dbReference>
<reference evidence="3" key="1">
    <citation type="journal article" date="2019" name="Int. J. Syst. Evol. Microbiol.">
        <title>The Global Catalogue of Microorganisms (GCM) 10K type strain sequencing project: providing services to taxonomists for standard genome sequencing and annotation.</title>
        <authorList>
            <consortium name="The Broad Institute Genomics Platform"/>
            <consortium name="The Broad Institute Genome Sequencing Center for Infectious Disease"/>
            <person name="Wu L."/>
            <person name="Ma J."/>
        </authorList>
    </citation>
    <scope>NUCLEOTIDE SEQUENCE [LARGE SCALE GENOMIC DNA]</scope>
    <source>
        <strain evidence="3">JCM 14283</strain>
    </source>
</reference>
<dbReference type="InterPro" id="IPR020030">
    <property type="entry name" value="Pseudaminic_synth_PseI"/>
</dbReference>
<dbReference type="Pfam" id="PF03102">
    <property type="entry name" value="NeuB"/>
    <property type="match status" value="1"/>
</dbReference>
<protein>
    <submittedName>
        <fullName evidence="2">Pseudaminic acid synthase</fullName>
    </submittedName>
</protein>
<dbReference type="SUPFAM" id="SSF51569">
    <property type="entry name" value="Aldolase"/>
    <property type="match status" value="1"/>
</dbReference>
<dbReference type="SMART" id="SM00858">
    <property type="entry name" value="SAF"/>
    <property type="match status" value="1"/>
</dbReference>
<evidence type="ECO:0000313" key="2">
    <source>
        <dbReference type="EMBL" id="GAA2026011.1"/>
    </source>
</evidence>
<dbReference type="CDD" id="cd11615">
    <property type="entry name" value="SAF_NeuB_like"/>
    <property type="match status" value="1"/>
</dbReference>
<dbReference type="Proteomes" id="UP001501285">
    <property type="component" value="Unassembled WGS sequence"/>
</dbReference>
<dbReference type="PANTHER" id="PTHR42966:SF2">
    <property type="entry name" value="PSEUDAMINIC ACID SYNTHASE"/>
    <property type="match status" value="1"/>
</dbReference>
<dbReference type="InterPro" id="IPR006190">
    <property type="entry name" value="SAF_AFP_Neu5Ac"/>
</dbReference>
<dbReference type="InterPro" id="IPR013785">
    <property type="entry name" value="Aldolase_TIM"/>
</dbReference>